<evidence type="ECO:0008006" key="3">
    <source>
        <dbReference type="Google" id="ProtNLM"/>
    </source>
</evidence>
<comment type="caution">
    <text evidence="1">The sequence shown here is derived from an EMBL/GenBank/DDBJ whole genome shotgun (WGS) entry which is preliminary data.</text>
</comment>
<organism evidence="1 2">
    <name type="scientific">Artemisia annua</name>
    <name type="common">Sweet wormwood</name>
    <dbReference type="NCBI Taxonomy" id="35608"/>
    <lineage>
        <taxon>Eukaryota</taxon>
        <taxon>Viridiplantae</taxon>
        <taxon>Streptophyta</taxon>
        <taxon>Embryophyta</taxon>
        <taxon>Tracheophyta</taxon>
        <taxon>Spermatophyta</taxon>
        <taxon>Magnoliopsida</taxon>
        <taxon>eudicotyledons</taxon>
        <taxon>Gunneridae</taxon>
        <taxon>Pentapetalae</taxon>
        <taxon>asterids</taxon>
        <taxon>campanulids</taxon>
        <taxon>Asterales</taxon>
        <taxon>Asteraceae</taxon>
        <taxon>Asteroideae</taxon>
        <taxon>Anthemideae</taxon>
        <taxon>Artemisiinae</taxon>
        <taxon>Artemisia</taxon>
    </lineage>
</organism>
<dbReference type="OrthoDB" id="2272314at2759"/>
<accession>A0A2U1N5R0</accession>
<dbReference type="STRING" id="35608.A0A2U1N5R0"/>
<dbReference type="EMBL" id="PKPP01003558">
    <property type="protein sequence ID" value="PWA68836.1"/>
    <property type="molecule type" value="Genomic_DNA"/>
</dbReference>
<protein>
    <recommendedName>
        <fullName evidence="3">Helitron helicase-like domain-containing protein</fullName>
    </recommendedName>
</protein>
<name>A0A2U1N5R0_ARTAN</name>
<keyword evidence="2" id="KW-1185">Reference proteome</keyword>
<sequence length="328" mass="35733">MKVKRKAVPNRAAKDIPIQTSHPLGSHSFCHYEVSTLSSVNDLGVRHVGHDGAGWVSFPVVSTGIQSNGASSLSCCDSAAASSSRDISTMEIGDEGGGYVVVNAGQNSRLNEAHLLDPVLPCQVDRPDVVGDSSVYNAGCAGHVPMVLDFSAGHVVRSPNFSASAQPNNNMNARQIGIPARPTRQPGQPCMRNPDAPPVQGPIAPPQREGAPLDYKCFGRYNQYQRCCAAGHAVLRTHEQYPPYITQLFSDKHFMENIRAYNQMFAITSFGATIDNSINTGRSPYVFRVSGQIYHWIGSFCPQGDDTPRFLQLYIYDRSRSAKQTFTL</sequence>
<proteinExistence type="predicted"/>
<reference evidence="1 2" key="1">
    <citation type="journal article" date="2018" name="Mol. Plant">
        <title>The genome of Artemisia annua provides insight into the evolution of Asteraceae family and artemisinin biosynthesis.</title>
        <authorList>
            <person name="Shen Q."/>
            <person name="Zhang L."/>
            <person name="Liao Z."/>
            <person name="Wang S."/>
            <person name="Yan T."/>
            <person name="Shi P."/>
            <person name="Liu M."/>
            <person name="Fu X."/>
            <person name="Pan Q."/>
            <person name="Wang Y."/>
            <person name="Lv Z."/>
            <person name="Lu X."/>
            <person name="Zhang F."/>
            <person name="Jiang W."/>
            <person name="Ma Y."/>
            <person name="Chen M."/>
            <person name="Hao X."/>
            <person name="Li L."/>
            <person name="Tang Y."/>
            <person name="Lv G."/>
            <person name="Zhou Y."/>
            <person name="Sun X."/>
            <person name="Brodelius P.E."/>
            <person name="Rose J.K.C."/>
            <person name="Tang K."/>
        </authorList>
    </citation>
    <scope>NUCLEOTIDE SEQUENCE [LARGE SCALE GENOMIC DNA]</scope>
    <source>
        <strain evidence="2">cv. Huhao1</strain>
        <tissue evidence="1">Leaf</tissue>
    </source>
</reference>
<gene>
    <name evidence="1" type="ORF">CTI12_AA302900</name>
</gene>
<dbReference type="AlphaFoldDB" id="A0A2U1N5R0"/>
<dbReference type="Proteomes" id="UP000245207">
    <property type="component" value="Unassembled WGS sequence"/>
</dbReference>
<evidence type="ECO:0000313" key="2">
    <source>
        <dbReference type="Proteomes" id="UP000245207"/>
    </source>
</evidence>
<dbReference type="PANTHER" id="PTHR45786">
    <property type="entry name" value="DNA BINDING PROTEIN-LIKE"/>
    <property type="match status" value="1"/>
</dbReference>
<evidence type="ECO:0000313" key="1">
    <source>
        <dbReference type="EMBL" id="PWA68836.1"/>
    </source>
</evidence>
<dbReference type="PANTHER" id="PTHR45786:SF74">
    <property type="entry name" value="ATP-DEPENDENT DNA HELICASE"/>
    <property type="match status" value="1"/>
</dbReference>